<feature type="transmembrane region" description="Helical" evidence="6">
    <location>
        <begin position="154"/>
        <end position="174"/>
    </location>
</feature>
<feature type="transmembrane region" description="Helical" evidence="6">
    <location>
        <begin position="65"/>
        <end position="87"/>
    </location>
</feature>
<name>A0A3B9H1B5_9PROT</name>
<comment type="caution">
    <text evidence="8">The sequence shown here is derived from an EMBL/GenBank/DDBJ whole genome shotgun (WGS) entry which is preliminary data.</text>
</comment>
<feature type="domain" description="Major facilitator superfamily (MFS) profile" evidence="7">
    <location>
        <begin position="1"/>
        <end position="243"/>
    </location>
</feature>
<sequence>GGFLGEIDARAPFFAGAGLALINFLYGLIVLPESLAPENRRAFDIRRANPLGAVKHFSKLPHVGWFLIAAGIFMLAHTVFPSTWNVYSEIRYDWTPKEIGFSLGLVGVGAAVVQAGLMGLILDRLGTVRTALLGFGVNVVSLFAYAFASHGWMVYAIIPFGALGGVASPSLNSLMSTVTPANAQGELQGASSSLNAMAMIIGPLTMNGVLFAFTYEGAAVHFAGAAFLLAGLLTLLSLAPFLRGVAVNRDAIPADAD</sequence>
<dbReference type="PRINTS" id="PR01035">
    <property type="entry name" value="TCRTETA"/>
</dbReference>
<reference evidence="8 9" key="1">
    <citation type="journal article" date="2018" name="Nat. Biotechnol.">
        <title>A standardized bacterial taxonomy based on genome phylogeny substantially revises the tree of life.</title>
        <authorList>
            <person name="Parks D.H."/>
            <person name="Chuvochina M."/>
            <person name="Waite D.W."/>
            <person name="Rinke C."/>
            <person name="Skarshewski A."/>
            <person name="Chaumeil P.A."/>
            <person name="Hugenholtz P."/>
        </authorList>
    </citation>
    <scope>NUCLEOTIDE SEQUENCE [LARGE SCALE GENOMIC DNA]</scope>
    <source>
        <strain evidence="8">UBA8733</strain>
    </source>
</reference>
<keyword evidence="5 6" id="KW-0472">Membrane</keyword>
<feature type="transmembrane region" description="Helical" evidence="6">
    <location>
        <begin position="219"/>
        <end position="242"/>
    </location>
</feature>
<dbReference type="PROSITE" id="PS50850">
    <property type="entry name" value="MFS"/>
    <property type="match status" value="1"/>
</dbReference>
<protein>
    <submittedName>
        <fullName evidence="8">Tetracycline resistance MFS efflux pump</fullName>
    </submittedName>
</protein>
<keyword evidence="3 6" id="KW-0812">Transmembrane</keyword>
<evidence type="ECO:0000256" key="4">
    <source>
        <dbReference type="ARBA" id="ARBA00022989"/>
    </source>
</evidence>
<evidence type="ECO:0000313" key="9">
    <source>
        <dbReference type="Proteomes" id="UP000259610"/>
    </source>
</evidence>
<dbReference type="InterPro" id="IPR011701">
    <property type="entry name" value="MFS"/>
</dbReference>
<accession>A0A3B9H1B5</accession>
<organism evidence="8 9">
    <name type="scientific">Hyphomonas adhaerens</name>
    <dbReference type="NCBI Taxonomy" id="81029"/>
    <lineage>
        <taxon>Bacteria</taxon>
        <taxon>Pseudomonadati</taxon>
        <taxon>Pseudomonadota</taxon>
        <taxon>Alphaproteobacteria</taxon>
        <taxon>Hyphomonadales</taxon>
        <taxon>Hyphomonadaceae</taxon>
        <taxon>Hyphomonas</taxon>
    </lineage>
</organism>
<evidence type="ECO:0000256" key="2">
    <source>
        <dbReference type="ARBA" id="ARBA00004236"/>
    </source>
</evidence>
<dbReference type="SUPFAM" id="SSF103473">
    <property type="entry name" value="MFS general substrate transporter"/>
    <property type="match status" value="1"/>
</dbReference>
<evidence type="ECO:0000256" key="3">
    <source>
        <dbReference type="ARBA" id="ARBA00022692"/>
    </source>
</evidence>
<feature type="transmembrane region" description="Helical" evidence="6">
    <location>
        <begin position="99"/>
        <end position="122"/>
    </location>
</feature>
<gene>
    <name evidence="8" type="ORF">DCG58_15075</name>
</gene>
<dbReference type="Pfam" id="PF07690">
    <property type="entry name" value="MFS_1"/>
    <property type="match status" value="1"/>
</dbReference>
<dbReference type="RefSeq" id="WP_272990444.1">
    <property type="nucleotide sequence ID" value="NZ_CAJWRG010000190.1"/>
</dbReference>
<evidence type="ECO:0000256" key="1">
    <source>
        <dbReference type="ARBA" id="ARBA00004141"/>
    </source>
</evidence>
<dbReference type="GO" id="GO:0016020">
    <property type="term" value="C:membrane"/>
    <property type="evidence" value="ECO:0007669"/>
    <property type="project" value="UniProtKB-SubCell"/>
</dbReference>
<comment type="subcellular location">
    <subcellularLocation>
        <location evidence="2">Cell membrane</location>
    </subcellularLocation>
    <subcellularLocation>
        <location evidence="1">Membrane</location>
        <topology evidence="1">Multi-pass membrane protein</topology>
    </subcellularLocation>
</comment>
<dbReference type="InterPro" id="IPR020846">
    <property type="entry name" value="MFS_dom"/>
</dbReference>
<dbReference type="EMBL" id="DMAN01000336">
    <property type="protein sequence ID" value="HAE28485.1"/>
    <property type="molecule type" value="Genomic_DNA"/>
</dbReference>
<evidence type="ECO:0000256" key="6">
    <source>
        <dbReference type="SAM" id="Phobius"/>
    </source>
</evidence>
<feature type="transmembrane region" description="Helical" evidence="6">
    <location>
        <begin position="194"/>
        <end position="213"/>
    </location>
</feature>
<dbReference type="PANTHER" id="PTHR23507">
    <property type="entry name" value="ZGC:174356"/>
    <property type="match status" value="1"/>
</dbReference>
<dbReference type="AlphaFoldDB" id="A0A3B9H1B5"/>
<proteinExistence type="predicted"/>
<dbReference type="GO" id="GO:0022857">
    <property type="term" value="F:transmembrane transporter activity"/>
    <property type="evidence" value="ECO:0007669"/>
    <property type="project" value="InterPro"/>
</dbReference>
<feature type="non-terminal residue" evidence="8">
    <location>
        <position position="1"/>
    </location>
</feature>
<dbReference type="InterPro" id="IPR036259">
    <property type="entry name" value="MFS_trans_sf"/>
</dbReference>
<evidence type="ECO:0000256" key="5">
    <source>
        <dbReference type="ARBA" id="ARBA00023136"/>
    </source>
</evidence>
<feature type="transmembrane region" description="Helical" evidence="6">
    <location>
        <begin position="12"/>
        <end position="31"/>
    </location>
</feature>
<dbReference type="InterPro" id="IPR001958">
    <property type="entry name" value="Tet-R_TetA/multi-R_MdtG-like"/>
</dbReference>
<feature type="transmembrane region" description="Helical" evidence="6">
    <location>
        <begin position="131"/>
        <end position="148"/>
    </location>
</feature>
<dbReference type="Gene3D" id="1.20.1250.20">
    <property type="entry name" value="MFS general substrate transporter like domains"/>
    <property type="match status" value="1"/>
</dbReference>
<evidence type="ECO:0000259" key="7">
    <source>
        <dbReference type="PROSITE" id="PS50850"/>
    </source>
</evidence>
<dbReference type="Proteomes" id="UP000259610">
    <property type="component" value="Unassembled WGS sequence"/>
</dbReference>
<dbReference type="PANTHER" id="PTHR23507:SF1">
    <property type="entry name" value="FI18259P1-RELATED"/>
    <property type="match status" value="1"/>
</dbReference>
<keyword evidence="4 6" id="KW-1133">Transmembrane helix</keyword>
<evidence type="ECO:0000313" key="8">
    <source>
        <dbReference type="EMBL" id="HAE28485.1"/>
    </source>
</evidence>